<evidence type="ECO:0000256" key="2">
    <source>
        <dbReference type="ARBA" id="ARBA00022692"/>
    </source>
</evidence>
<evidence type="ECO:0000256" key="3">
    <source>
        <dbReference type="ARBA" id="ARBA00022741"/>
    </source>
</evidence>
<evidence type="ECO:0000313" key="12">
    <source>
        <dbReference type="Proteomes" id="UP000275281"/>
    </source>
</evidence>
<evidence type="ECO:0000256" key="4">
    <source>
        <dbReference type="ARBA" id="ARBA00022840"/>
    </source>
</evidence>
<evidence type="ECO:0000256" key="7">
    <source>
        <dbReference type="SAM" id="Phobius"/>
    </source>
</evidence>
<dbReference type="GO" id="GO:0008234">
    <property type="term" value="F:cysteine-type peptidase activity"/>
    <property type="evidence" value="ECO:0007669"/>
    <property type="project" value="InterPro"/>
</dbReference>
<dbReference type="GO" id="GO:0005886">
    <property type="term" value="C:plasma membrane"/>
    <property type="evidence" value="ECO:0007669"/>
    <property type="project" value="UniProtKB-SubCell"/>
</dbReference>
<name>A0A3N5XW54_9ALTE</name>
<gene>
    <name evidence="11" type="ORF">DRW07_17925</name>
</gene>
<feature type="transmembrane region" description="Helical" evidence="7">
    <location>
        <begin position="314"/>
        <end position="330"/>
    </location>
</feature>
<dbReference type="InterPro" id="IPR039421">
    <property type="entry name" value="Type_1_exporter"/>
</dbReference>
<dbReference type="GO" id="GO:0016887">
    <property type="term" value="F:ATP hydrolysis activity"/>
    <property type="evidence" value="ECO:0007669"/>
    <property type="project" value="InterPro"/>
</dbReference>
<dbReference type="CDD" id="cd02419">
    <property type="entry name" value="Peptidase_C39C"/>
    <property type="match status" value="1"/>
</dbReference>
<dbReference type="Gene3D" id="1.20.1560.10">
    <property type="entry name" value="ABC transporter type 1, transmembrane domain"/>
    <property type="match status" value="1"/>
</dbReference>
<organism evidence="11 12">
    <name type="scientific">Alteromonas sediminis</name>
    <dbReference type="NCBI Taxonomy" id="2259342"/>
    <lineage>
        <taxon>Bacteria</taxon>
        <taxon>Pseudomonadati</taxon>
        <taxon>Pseudomonadota</taxon>
        <taxon>Gammaproteobacteria</taxon>
        <taxon>Alteromonadales</taxon>
        <taxon>Alteromonadaceae</taxon>
        <taxon>Alteromonas/Salinimonas group</taxon>
        <taxon>Alteromonas</taxon>
    </lineage>
</organism>
<dbReference type="InterPro" id="IPR011527">
    <property type="entry name" value="ABC1_TM_dom"/>
</dbReference>
<dbReference type="GO" id="GO:0140359">
    <property type="term" value="F:ABC-type transporter activity"/>
    <property type="evidence" value="ECO:0007669"/>
    <property type="project" value="InterPro"/>
</dbReference>
<dbReference type="InterPro" id="IPR003593">
    <property type="entry name" value="AAA+_ATPase"/>
</dbReference>
<accession>A0A3N5XW54</accession>
<dbReference type="PROSITE" id="PS50990">
    <property type="entry name" value="PEPTIDASE_C39"/>
    <property type="match status" value="1"/>
</dbReference>
<dbReference type="Gene3D" id="3.90.70.10">
    <property type="entry name" value="Cysteine proteinases"/>
    <property type="match status" value="1"/>
</dbReference>
<dbReference type="SMART" id="SM00382">
    <property type="entry name" value="AAA"/>
    <property type="match status" value="1"/>
</dbReference>
<dbReference type="SUPFAM" id="SSF52540">
    <property type="entry name" value="P-loop containing nucleoside triphosphate hydrolases"/>
    <property type="match status" value="1"/>
</dbReference>
<keyword evidence="6 7" id="KW-0472">Membrane</keyword>
<dbReference type="OrthoDB" id="9806127at2"/>
<feature type="transmembrane region" description="Helical" evidence="7">
    <location>
        <begin position="217"/>
        <end position="243"/>
    </location>
</feature>
<keyword evidence="12" id="KW-1185">Reference proteome</keyword>
<dbReference type="PROSITE" id="PS50929">
    <property type="entry name" value="ABC_TM1F"/>
    <property type="match status" value="1"/>
</dbReference>
<dbReference type="Pfam" id="PF00005">
    <property type="entry name" value="ABC_tran"/>
    <property type="match status" value="1"/>
</dbReference>
<keyword evidence="4" id="KW-0067">ATP-binding</keyword>
<dbReference type="GO" id="GO:0006508">
    <property type="term" value="P:proteolysis"/>
    <property type="evidence" value="ECO:0007669"/>
    <property type="project" value="InterPro"/>
</dbReference>
<evidence type="ECO:0000256" key="5">
    <source>
        <dbReference type="ARBA" id="ARBA00022989"/>
    </source>
</evidence>
<evidence type="ECO:0000313" key="11">
    <source>
        <dbReference type="EMBL" id="RPJ64802.1"/>
    </source>
</evidence>
<feature type="domain" description="ABC transporter" evidence="8">
    <location>
        <begin position="495"/>
        <end position="715"/>
    </location>
</feature>
<reference evidence="11 12" key="1">
    <citation type="submission" date="2018-11" db="EMBL/GenBank/DDBJ databases">
        <authorList>
            <person name="Ye M.-Q."/>
            <person name="Du Z.-J."/>
        </authorList>
    </citation>
    <scope>NUCLEOTIDE SEQUENCE [LARGE SCALE GENOMIC DNA]</scope>
    <source>
        <strain evidence="11 12">U0105</strain>
    </source>
</reference>
<evidence type="ECO:0000259" key="8">
    <source>
        <dbReference type="PROSITE" id="PS50893"/>
    </source>
</evidence>
<comment type="caution">
    <text evidence="11">The sequence shown here is derived from an EMBL/GenBank/DDBJ whole genome shotgun (WGS) entry which is preliminary data.</text>
</comment>
<evidence type="ECO:0000259" key="10">
    <source>
        <dbReference type="PROSITE" id="PS50990"/>
    </source>
</evidence>
<feature type="transmembrane region" description="Helical" evidence="7">
    <location>
        <begin position="414"/>
        <end position="437"/>
    </location>
</feature>
<dbReference type="GO" id="GO:0005524">
    <property type="term" value="F:ATP binding"/>
    <property type="evidence" value="ECO:0007669"/>
    <property type="project" value="UniProtKB-KW"/>
</dbReference>
<dbReference type="InterPro" id="IPR027417">
    <property type="entry name" value="P-loop_NTPase"/>
</dbReference>
<proteinExistence type="predicted"/>
<dbReference type="CDD" id="cd18567">
    <property type="entry name" value="ABC_6TM_CvaB_RaxB_like"/>
    <property type="match status" value="1"/>
</dbReference>
<dbReference type="PROSITE" id="PS50893">
    <property type="entry name" value="ABC_TRANSPORTER_2"/>
    <property type="match status" value="1"/>
</dbReference>
<dbReference type="InterPro" id="IPR033838">
    <property type="entry name" value="CvaB_peptidase"/>
</dbReference>
<dbReference type="Gene3D" id="3.40.50.300">
    <property type="entry name" value="P-loop containing nucleotide triphosphate hydrolases"/>
    <property type="match status" value="1"/>
</dbReference>
<dbReference type="Pfam" id="PF00664">
    <property type="entry name" value="ABC_membrane"/>
    <property type="match status" value="1"/>
</dbReference>
<sequence length="716" mass="79446">MTTDTFTATTFKPSLNLWKKSTPLVLQAESSECGLACLAMIGGFYGQTPDMVSMRAKYAIPSQGANLNQIIKIAADWGMSARALKLELSHLEQLSLPCILHWDMNHFVVLSSVSKRSATILDPAIGKRTLSIGQVSEHFTGIALELSPTGDFTQKRRRTALTLSHFIKNTTGLKRQFVVLLTLSMLLQLFAVLSPYYMQIVIDDVIARHDTALLSVLALGFSLLLLIEVGTLSFRQCIVLALSSRLNLQMSCRVFQHLIRLPYSYFAKRHLGDVVSRFQSLGPVREMLTQGIIGAILDGFLAIVTLLVMCIYNFQLTLVTLTVVTLYFTIKRIIFVPMHRISAEQIAARANENTHFMESARAIKTIKLFNQEANRENSWQHKLVELLNKDIAIGRWHITAQAIQKLLFGAENLIIIYFAATSIMAGVMSVGMVYAFMAYKTRFIGAIDSIITTFIELRLLNVHFERLSDIVFTERDKLTDDSYHHDNTSSAPLGIDVEQITHSYSKHSPNTFTNLTFSIKPGECVAITGKSGCGKTTLLHCLMGLLTPTDGEIRVGGKQLSTSPHLRGRFAAVMQDDQCLSGNIIDNITCFDPAPDMNRVIQASKVASLHQDISNMPMQYQTLIGDMGSCLSGGQQQRLLIARALYKQPSIIFMDEATANLDVATERTVGNNIAKQKVTRVIVAHRPQTIAMADRVLHLHNGTLQHLTKTATGETP</sequence>
<keyword evidence="2 7" id="KW-0812">Transmembrane</keyword>
<feature type="transmembrane region" description="Helical" evidence="7">
    <location>
        <begin position="177"/>
        <end position="197"/>
    </location>
</feature>
<dbReference type="PROSITE" id="PS00211">
    <property type="entry name" value="ABC_TRANSPORTER_1"/>
    <property type="match status" value="1"/>
</dbReference>
<keyword evidence="3" id="KW-0547">Nucleotide-binding</keyword>
<dbReference type="InterPro" id="IPR003439">
    <property type="entry name" value="ABC_transporter-like_ATP-bd"/>
</dbReference>
<feature type="domain" description="Peptidase C39" evidence="10">
    <location>
        <begin position="27"/>
        <end position="146"/>
    </location>
</feature>
<dbReference type="AlphaFoldDB" id="A0A3N5XW54"/>
<keyword evidence="5 7" id="KW-1133">Transmembrane helix</keyword>
<dbReference type="GO" id="GO:0034040">
    <property type="term" value="F:ATPase-coupled lipid transmembrane transporter activity"/>
    <property type="evidence" value="ECO:0007669"/>
    <property type="project" value="TreeGrafter"/>
</dbReference>
<dbReference type="InterPro" id="IPR017871">
    <property type="entry name" value="ABC_transporter-like_CS"/>
</dbReference>
<evidence type="ECO:0000259" key="9">
    <source>
        <dbReference type="PROSITE" id="PS50929"/>
    </source>
</evidence>
<dbReference type="PANTHER" id="PTHR24221">
    <property type="entry name" value="ATP-BINDING CASSETTE SUB-FAMILY B"/>
    <property type="match status" value="1"/>
</dbReference>
<dbReference type="EMBL" id="RPOK01000007">
    <property type="protein sequence ID" value="RPJ64802.1"/>
    <property type="molecule type" value="Genomic_DNA"/>
</dbReference>
<dbReference type="Proteomes" id="UP000275281">
    <property type="component" value="Unassembled WGS sequence"/>
</dbReference>
<dbReference type="PANTHER" id="PTHR24221:SF606">
    <property type="entry name" value="COLICIN V SECRETION-PROCESSING ATP-BINDING PROTEIN"/>
    <property type="match status" value="1"/>
</dbReference>
<feature type="domain" description="ABC transmembrane type-1" evidence="9">
    <location>
        <begin position="178"/>
        <end position="459"/>
    </location>
</feature>
<feature type="transmembrane region" description="Helical" evidence="7">
    <location>
        <begin position="287"/>
        <end position="308"/>
    </location>
</feature>
<protein>
    <submittedName>
        <fullName evidence="11">Peptidase domain-containing ABC transporter</fullName>
    </submittedName>
</protein>
<dbReference type="InterPro" id="IPR005074">
    <property type="entry name" value="Peptidase_C39"/>
</dbReference>
<dbReference type="RefSeq" id="WP_124029324.1">
    <property type="nucleotide sequence ID" value="NZ_JBHRSN010000012.1"/>
</dbReference>
<evidence type="ECO:0000256" key="1">
    <source>
        <dbReference type="ARBA" id="ARBA00004651"/>
    </source>
</evidence>
<comment type="subcellular location">
    <subcellularLocation>
        <location evidence="1">Cell membrane</location>
        <topology evidence="1">Multi-pass membrane protein</topology>
    </subcellularLocation>
</comment>
<dbReference type="InterPro" id="IPR036640">
    <property type="entry name" value="ABC1_TM_sf"/>
</dbReference>
<dbReference type="Pfam" id="PF03412">
    <property type="entry name" value="Peptidase_C39"/>
    <property type="match status" value="1"/>
</dbReference>
<evidence type="ECO:0000256" key="6">
    <source>
        <dbReference type="ARBA" id="ARBA00023136"/>
    </source>
</evidence>
<dbReference type="SUPFAM" id="SSF90123">
    <property type="entry name" value="ABC transporter transmembrane region"/>
    <property type="match status" value="1"/>
</dbReference>